<sequence>MSVTNYRLNYPNVTYQQTNFGRDHGSNISNDYYAEHVDYNIQSQTNERDKMHNDDSDYNKKIKSDLLNDVSGYTNDVIDFEGNERNHKSHIYDPCGGPLYDMEPELMGFVQKHNVVMDDGAVVNKMAMLKKAAMDRNAQKKFQPPGGLSRKTFIILIVVIAVLLPLIIILLTIGIIYAYKVITPDLPCASPWWRRTQIYQINIETWANDVQGPIGRLQDVIPRMEYLSRQIGATSILLTHLLNSDVNGIIDWETINQSIDPTEEAFSNFLPQLVQKAKSPLGKLKSSKSIKIMIGLPIYATSNRHEWFRFSQSNNNDAYTSFYMWTNVEPSTDQQKRLYAYDSIRRAYYRHVHGNPNSPLLNLTNPNVQTKMINVIKFWKRNLGISGVMIMNSSNLLDEMVPGIRNILNTDSDDEFIWFADEPKIDAIVNIEEKVCLQTLTINIRVPTRRNDLDSQIQQAMNNTKLRKCSPIWLVHQLSEDNKDFATIQKLAYFLPGSYLMLAGQEVDLVTGDKQLLKWSFDNYLDYTTYWPININLPNNGKQRLHDWRVYWEKSYYITLLNTPVEKNNVLIFTPKGTYNLLSVYRNYDATIYRIYFIVSFQTLNTIVHFQSIFHDLNSSPNVEVIYDSKSVYLGRRQFNDEVLVNNQVLLLYYY</sequence>
<evidence type="ECO:0000259" key="2">
    <source>
        <dbReference type="Pfam" id="PF00128"/>
    </source>
</evidence>
<dbReference type="STRING" id="6182.A0A4Z2CN42"/>
<dbReference type="SUPFAM" id="SSF51445">
    <property type="entry name" value="(Trans)glycosidases"/>
    <property type="match status" value="1"/>
</dbReference>
<feature type="domain" description="Glycosyl hydrolase family 13 catalytic" evidence="2">
    <location>
        <begin position="207"/>
        <end position="392"/>
    </location>
</feature>
<comment type="caution">
    <text evidence="3">The sequence shown here is derived from an EMBL/GenBank/DDBJ whole genome shotgun (WGS) entry which is preliminary data.</text>
</comment>
<keyword evidence="1" id="KW-1133">Transmembrane helix</keyword>
<dbReference type="Proteomes" id="UP000311919">
    <property type="component" value="Unassembled WGS sequence"/>
</dbReference>
<protein>
    <submittedName>
        <fullName evidence="3">Trehalose 6 phosphate hydrolase</fullName>
    </submittedName>
</protein>
<evidence type="ECO:0000313" key="4">
    <source>
        <dbReference type="Proteomes" id="UP000311919"/>
    </source>
</evidence>
<keyword evidence="3" id="KW-0378">Hydrolase</keyword>
<dbReference type="GO" id="GO:0005975">
    <property type="term" value="P:carbohydrate metabolic process"/>
    <property type="evidence" value="ECO:0007669"/>
    <property type="project" value="InterPro"/>
</dbReference>
<dbReference type="Pfam" id="PF00128">
    <property type="entry name" value="Alpha-amylase"/>
    <property type="match status" value="1"/>
</dbReference>
<keyword evidence="1" id="KW-0472">Membrane</keyword>
<dbReference type="PANTHER" id="PTHR10357:SF179">
    <property type="entry name" value="NEUTRAL AND BASIC AMINO ACID TRANSPORT PROTEIN RBAT"/>
    <property type="match status" value="1"/>
</dbReference>
<evidence type="ECO:0000256" key="1">
    <source>
        <dbReference type="SAM" id="Phobius"/>
    </source>
</evidence>
<feature type="transmembrane region" description="Helical" evidence="1">
    <location>
        <begin position="153"/>
        <end position="179"/>
    </location>
</feature>
<dbReference type="EMBL" id="SKCS01000511">
    <property type="protein sequence ID" value="TNN05679.1"/>
    <property type="molecule type" value="Genomic_DNA"/>
</dbReference>
<dbReference type="InterPro" id="IPR006047">
    <property type="entry name" value="GH13_cat_dom"/>
</dbReference>
<name>A0A4Z2CN42_SCHJA</name>
<dbReference type="Gene3D" id="3.90.400.10">
    <property type="entry name" value="Oligo-1,6-glucosidase, Domain 2"/>
    <property type="match status" value="1"/>
</dbReference>
<dbReference type="AlphaFoldDB" id="A0A4Z2CN42"/>
<evidence type="ECO:0000313" key="3">
    <source>
        <dbReference type="EMBL" id="TNN05679.1"/>
    </source>
</evidence>
<accession>A0A4Z2CN42</accession>
<keyword evidence="4" id="KW-1185">Reference proteome</keyword>
<dbReference type="GO" id="GO:0016787">
    <property type="term" value="F:hydrolase activity"/>
    <property type="evidence" value="ECO:0007669"/>
    <property type="project" value="UniProtKB-KW"/>
</dbReference>
<dbReference type="InterPro" id="IPR045857">
    <property type="entry name" value="O16G_dom_2"/>
</dbReference>
<dbReference type="InterPro" id="IPR017853">
    <property type="entry name" value="GH"/>
</dbReference>
<dbReference type="Gene3D" id="3.20.20.80">
    <property type="entry name" value="Glycosidases"/>
    <property type="match status" value="1"/>
</dbReference>
<keyword evidence="1" id="KW-0812">Transmembrane</keyword>
<proteinExistence type="predicted"/>
<organism evidence="3 4">
    <name type="scientific">Schistosoma japonicum</name>
    <name type="common">Blood fluke</name>
    <dbReference type="NCBI Taxonomy" id="6182"/>
    <lineage>
        <taxon>Eukaryota</taxon>
        <taxon>Metazoa</taxon>
        <taxon>Spiralia</taxon>
        <taxon>Lophotrochozoa</taxon>
        <taxon>Platyhelminthes</taxon>
        <taxon>Trematoda</taxon>
        <taxon>Digenea</taxon>
        <taxon>Strigeidida</taxon>
        <taxon>Schistosomatoidea</taxon>
        <taxon>Schistosomatidae</taxon>
        <taxon>Schistosoma</taxon>
    </lineage>
</organism>
<reference evidence="3 4" key="1">
    <citation type="submission" date="2019-03" db="EMBL/GenBank/DDBJ databases">
        <title>An improved genome assembly of the fluke Schistosoma japonicum.</title>
        <authorList>
            <person name="Hu W."/>
            <person name="Luo F."/>
            <person name="Yin M."/>
            <person name="Mo X."/>
            <person name="Sun C."/>
            <person name="Wu Q."/>
            <person name="Zhu B."/>
            <person name="Xiang M."/>
            <person name="Wang J."/>
            <person name="Wang Y."/>
            <person name="Zhang T."/>
            <person name="Xu B."/>
            <person name="Zheng H."/>
            <person name="Feng Z."/>
        </authorList>
    </citation>
    <scope>NUCLEOTIDE SEQUENCE [LARGE SCALE GENOMIC DNA]</scope>
    <source>
        <strain evidence="3">HuSjv2</strain>
        <tissue evidence="3">Worms</tissue>
    </source>
</reference>
<dbReference type="OrthoDB" id="1740265at2759"/>
<gene>
    <name evidence="3" type="ORF">EWB00_009103</name>
</gene>
<dbReference type="PANTHER" id="PTHR10357">
    <property type="entry name" value="ALPHA-AMYLASE FAMILY MEMBER"/>
    <property type="match status" value="1"/>
</dbReference>